<proteinExistence type="predicted"/>
<dbReference type="GeneID" id="69038723"/>
<protein>
    <submittedName>
        <fullName evidence="1">Uncharacterized protein</fullName>
    </submittedName>
</protein>
<evidence type="ECO:0000313" key="2">
    <source>
        <dbReference type="Proteomes" id="UP000001631"/>
    </source>
</evidence>
<accession>C0NQB9</accession>
<name>C0NQB9_AJECG</name>
<reference evidence="1" key="1">
    <citation type="submission" date="2009-02" db="EMBL/GenBank/DDBJ databases">
        <title>The Genome Sequence of Ajellomyces capsulatus strain G186AR.</title>
        <authorList>
            <consortium name="The Broad Institute Genome Sequencing Platform"/>
            <person name="Champion M."/>
            <person name="Cuomo C."/>
            <person name="Ma L.-J."/>
            <person name="Henn M.R."/>
            <person name="Sil A."/>
            <person name="Goldman B."/>
            <person name="Young S.K."/>
            <person name="Kodira C.D."/>
            <person name="Zeng Q."/>
            <person name="Koehrsen M."/>
            <person name="Alvarado L."/>
            <person name="Berlin A."/>
            <person name="Borenstein D."/>
            <person name="Chen Z."/>
            <person name="Engels R."/>
            <person name="Freedman E."/>
            <person name="Gellesch M."/>
            <person name="Goldberg J."/>
            <person name="Griggs A."/>
            <person name="Gujja S."/>
            <person name="Heiman D."/>
            <person name="Hepburn T."/>
            <person name="Howarth C."/>
            <person name="Jen D."/>
            <person name="Larson L."/>
            <person name="Lewis B."/>
            <person name="Mehta T."/>
            <person name="Park D."/>
            <person name="Pearson M."/>
            <person name="Roberts A."/>
            <person name="Saif S."/>
            <person name="Shea T."/>
            <person name="Shenoy N."/>
            <person name="Sisk P."/>
            <person name="Stolte C."/>
            <person name="Sykes S."/>
            <person name="Walk T."/>
            <person name="White J."/>
            <person name="Yandava C."/>
            <person name="Klein B."/>
            <person name="McEwen J.G."/>
            <person name="Puccia R."/>
            <person name="Goldman G.H."/>
            <person name="Felipe M.S."/>
            <person name="Nino-Vega G."/>
            <person name="San-Blas G."/>
            <person name="Taylor J."/>
            <person name="Mendoza L."/>
            <person name="Galagan J."/>
            <person name="Nusbaum C."/>
            <person name="Birren B."/>
        </authorList>
    </citation>
    <scope>NUCLEOTIDE SEQUENCE</scope>
    <source>
        <strain evidence="1">G186AR</strain>
    </source>
</reference>
<gene>
    <name evidence="1" type="ORF">HCBG_05707</name>
</gene>
<dbReference type="Proteomes" id="UP000001631">
    <property type="component" value="Unassembled WGS sequence"/>
</dbReference>
<sequence>MSWTPLGQVVYAFAPVAHLRASLQASIWTWAQVAISPGFNNQGRDLTTTPPSCLNYSYQTCQFRPQLSGNCTVAHAHLHLQALIVTSSQSPRVAIFVALHIGSKIRTGNDFLFVLELQTADVEKIAGLIETPVESTRSAYPRILANVPW</sequence>
<evidence type="ECO:0000313" key="1">
    <source>
        <dbReference type="EMBL" id="EEH06391.1"/>
    </source>
</evidence>
<keyword evidence="2" id="KW-1185">Reference proteome</keyword>
<dbReference type="EMBL" id="GG663369">
    <property type="protein sequence ID" value="EEH06391.1"/>
    <property type="molecule type" value="Genomic_DNA"/>
</dbReference>
<organism evidence="1 2">
    <name type="scientific">Ajellomyces capsulatus (strain G186AR / H82 / ATCC MYA-2454 / RMSCC 2432)</name>
    <name type="common">Darling's disease fungus</name>
    <name type="synonym">Histoplasma capsulatum</name>
    <dbReference type="NCBI Taxonomy" id="447093"/>
    <lineage>
        <taxon>Eukaryota</taxon>
        <taxon>Fungi</taxon>
        <taxon>Dikarya</taxon>
        <taxon>Ascomycota</taxon>
        <taxon>Pezizomycotina</taxon>
        <taxon>Eurotiomycetes</taxon>
        <taxon>Eurotiomycetidae</taxon>
        <taxon>Onygenales</taxon>
        <taxon>Ajellomycetaceae</taxon>
        <taxon>Histoplasma</taxon>
    </lineage>
</organism>
<dbReference type="HOGENOM" id="CLU_1749088_0_0_1"/>
<dbReference type="RefSeq" id="XP_045286872.1">
    <property type="nucleotide sequence ID" value="XM_045432756.1"/>
</dbReference>
<dbReference type="InParanoid" id="C0NQB9"/>
<dbReference type="AlphaFoldDB" id="C0NQB9"/>